<evidence type="ECO:0000256" key="1">
    <source>
        <dbReference type="ARBA" id="ARBA00010688"/>
    </source>
</evidence>
<feature type="domain" description="Carbohydrate kinase PfkB" evidence="7">
    <location>
        <begin position="12"/>
        <end position="292"/>
    </location>
</feature>
<keyword evidence="4 8" id="KW-0418">Kinase</keyword>
<dbReference type="CDD" id="cd01164">
    <property type="entry name" value="FruK_PfkB_like"/>
    <property type="match status" value="1"/>
</dbReference>
<dbReference type="GO" id="GO:0005524">
    <property type="term" value="F:ATP binding"/>
    <property type="evidence" value="ECO:0007669"/>
    <property type="project" value="UniProtKB-KW"/>
</dbReference>
<evidence type="ECO:0000313" key="8">
    <source>
        <dbReference type="EMBL" id="SUD49410.1"/>
    </source>
</evidence>
<dbReference type="PIRSF" id="PIRSF000535">
    <property type="entry name" value="1PFK/6PFK/LacC"/>
    <property type="match status" value="1"/>
</dbReference>
<keyword evidence="9" id="KW-1185">Reference proteome</keyword>
<keyword evidence="3" id="KW-0547">Nucleotide-binding</keyword>
<dbReference type="Pfam" id="PF00294">
    <property type="entry name" value="PfkB"/>
    <property type="match status" value="1"/>
</dbReference>
<dbReference type="InterPro" id="IPR011611">
    <property type="entry name" value="PfkB_dom"/>
</dbReference>
<evidence type="ECO:0000256" key="3">
    <source>
        <dbReference type="ARBA" id="ARBA00022741"/>
    </source>
</evidence>
<dbReference type="InterPro" id="IPR017583">
    <property type="entry name" value="Tagatose/fructose_Pkinase"/>
</dbReference>
<accession>A0A379JLU8</accession>
<keyword evidence="5" id="KW-0067">ATP-binding</keyword>
<dbReference type="SUPFAM" id="SSF53613">
    <property type="entry name" value="Ribokinase-like"/>
    <property type="match status" value="1"/>
</dbReference>
<dbReference type="GO" id="GO:0003872">
    <property type="term" value="F:6-phosphofructokinase activity"/>
    <property type="evidence" value="ECO:0007669"/>
    <property type="project" value="TreeGrafter"/>
</dbReference>
<name>A0A379JLU8_9NOCA</name>
<protein>
    <submittedName>
        <fullName evidence="8">Phosphofructokinase pfkB</fullName>
        <ecNumber evidence="8">2.7.1.-</ecNumber>
    </submittedName>
</protein>
<dbReference type="AlphaFoldDB" id="A0A379JLU8"/>
<dbReference type="Gene3D" id="3.40.1190.20">
    <property type="match status" value="1"/>
</dbReference>
<dbReference type="NCBIfam" id="TIGR03168">
    <property type="entry name" value="1-PFK"/>
    <property type="match status" value="1"/>
</dbReference>
<comment type="similarity">
    <text evidence="1">Belongs to the carbohydrate kinase PfkB family.</text>
</comment>
<reference evidence="8 9" key="1">
    <citation type="submission" date="2018-06" db="EMBL/GenBank/DDBJ databases">
        <authorList>
            <consortium name="Pathogen Informatics"/>
            <person name="Doyle S."/>
        </authorList>
    </citation>
    <scope>NUCLEOTIDE SEQUENCE [LARGE SCALE GENOMIC DNA]</scope>
    <source>
        <strain evidence="8 9">NCTC1934</strain>
    </source>
</reference>
<gene>
    <name evidence="8" type="primary">pfkB</name>
    <name evidence="8" type="ORF">NCTC1934_06763</name>
</gene>
<organism evidence="8 9">
    <name type="scientific">Nocardia otitidiscaviarum</name>
    <dbReference type="NCBI Taxonomy" id="1823"/>
    <lineage>
        <taxon>Bacteria</taxon>
        <taxon>Bacillati</taxon>
        <taxon>Actinomycetota</taxon>
        <taxon>Actinomycetes</taxon>
        <taxon>Mycobacteriales</taxon>
        <taxon>Nocardiaceae</taxon>
        <taxon>Nocardia</taxon>
    </lineage>
</organism>
<dbReference type="PANTHER" id="PTHR46566:SF2">
    <property type="entry name" value="ATP-DEPENDENT 6-PHOSPHOFRUCTOKINASE ISOZYME 2"/>
    <property type="match status" value="1"/>
</dbReference>
<dbReference type="GO" id="GO:0005829">
    <property type="term" value="C:cytosol"/>
    <property type="evidence" value="ECO:0007669"/>
    <property type="project" value="TreeGrafter"/>
</dbReference>
<evidence type="ECO:0000256" key="4">
    <source>
        <dbReference type="ARBA" id="ARBA00022777"/>
    </source>
</evidence>
<dbReference type="EMBL" id="UGRY01000007">
    <property type="protein sequence ID" value="SUD49410.1"/>
    <property type="molecule type" value="Genomic_DNA"/>
</dbReference>
<dbReference type="Proteomes" id="UP000255467">
    <property type="component" value="Unassembled WGS sequence"/>
</dbReference>
<evidence type="ECO:0000256" key="6">
    <source>
        <dbReference type="PIRNR" id="PIRNR000535"/>
    </source>
</evidence>
<dbReference type="EC" id="2.7.1.-" evidence="8"/>
<evidence type="ECO:0000256" key="5">
    <source>
        <dbReference type="ARBA" id="ARBA00022840"/>
    </source>
</evidence>
<evidence type="ECO:0000256" key="2">
    <source>
        <dbReference type="ARBA" id="ARBA00022679"/>
    </source>
</evidence>
<dbReference type="PANTHER" id="PTHR46566">
    <property type="entry name" value="1-PHOSPHOFRUCTOKINASE-RELATED"/>
    <property type="match status" value="1"/>
</dbReference>
<keyword evidence="2 6" id="KW-0808">Transferase</keyword>
<sequence>MSVVTLTMNPAIDIATGTERLVATDKMRCTPPRFDPGGGGVNAARTVAALDVPVTAVFPTGGPAGAQFEELVRDAGVAYRKVPVAGHTRENLAVTDENTREQYRFVFPGPRLTNREQHRCLAAVEKLARNARYVIASGTLPPGVPADFYQWLADILSDLDVRLVLDTSGAPLRAMRGGVHLMKPSVRELSDHVGRPLIGRADQVAAARGLVDSGVSEIVLVSLGASGAFAVTRDTERWYAPIQVGVRSGIGAGDAMVGGTTVGLARGYRLDDAVRLGIAAATAALGTPGSQPGSRCRILDLYRELTAGAGMDEGPHDVLRSTRVRGD</sequence>
<dbReference type="InterPro" id="IPR029056">
    <property type="entry name" value="Ribokinase-like"/>
</dbReference>
<dbReference type="RefSeq" id="WP_051038106.1">
    <property type="nucleotide sequence ID" value="NZ_UGRY01000007.1"/>
</dbReference>
<proteinExistence type="inferred from homology"/>
<evidence type="ECO:0000259" key="7">
    <source>
        <dbReference type="Pfam" id="PF00294"/>
    </source>
</evidence>
<dbReference type="STRING" id="1406858.GCA_000710895_04155"/>
<evidence type="ECO:0000313" key="9">
    <source>
        <dbReference type="Proteomes" id="UP000255467"/>
    </source>
</evidence>